<comment type="catalytic activity">
    <reaction evidence="1 6">
        <text>7,8-dihydroneopterin = 6-hydroxymethyl-7,8-dihydropterin + glycolaldehyde</text>
        <dbReference type="Rhea" id="RHEA:10540"/>
        <dbReference type="ChEBI" id="CHEBI:17001"/>
        <dbReference type="ChEBI" id="CHEBI:17071"/>
        <dbReference type="ChEBI" id="CHEBI:44841"/>
        <dbReference type="EC" id="4.1.2.25"/>
    </reaction>
</comment>
<dbReference type="RefSeq" id="WP_159546041.1">
    <property type="nucleotide sequence ID" value="NZ_CP047156.1"/>
</dbReference>
<proteinExistence type="inferred from homology"/>
<dbReference type="GO" id="GO:0046656">
    <property type="term" value="P:folic acid biosynthetic process"/>
    <property type="evidence" value="ECO:0007669"/>
    <property type="project" value="UniProtKB-UniRule"/>
</dbReference>
<evidence type="ECO:0000256" key="5">
    <source>
        <dbReference type="ARBA" id="ARBA00023239"/>
    </source>
</evidence>
<dbReference type="InterPro" id="IPR043133">
    <property type="entry name" value="GTP-CH-I_C/QueF"/>
</dbReference>
<dbReference type="Gene3D" id="3.30.1130.10">
    <property type="match status" value="1"/>
</dbReference>
<dbReference type="OrthoDB" id="3212934at2"/>
<keyword evidence="9" id="KW-1185">Reference proteome</keyword>
<accession>A0A7L4YNZ7</accession>
<dbReference type="InParanoid" id="A0A7L4YNZ7"/>
<comment type="similarity">
    <text evidence="3 6">Belongs to the DHNA family.</text>
</comment>
<name>A0A7L4YNZ7_9ACTN</name>
<dbReference type="GO" id="GO:0046654">
    <property type="term" value="P:tetrahydrofolate biosynthetic process"/>
    <property type="evidence" value="ECO:0007669"/>
    <property type="project" value="UniProtKB-UniRule"/>
</dbReference>
<dbReference type="FunCoup" id="A0A7L4YNZ7">
    <property type="interactions" value="132"/>
</dbReference>
<organism evidence="8 9">
    <name type="scientific">Epidermidibacterium keratini</name>
    <dbReference type="NCBI Taxonomy" id="1891644"/>
    <lineage>
        <taxon>Bacteria</taxon>
        <taxon>Bacillati</taxon>
        <taxon>Actinomycetota</taxon>
        <taxon>Actinomycetes</taxon>
        <taxon>Sporichthyales</taxon>
        <taxon>Sporichthyaceae</taxon>
        <taxon>Epidermidibacterium</taxon>
    </lineage>
</organism>
<comment type="pathway">
    <text evidence="2 6">Cofactor biosynthesis; tetrahydrofolate biosynthesis; 2-amino-4-hydroxy-6-hydroxymethyl-7,8-dihydropteridine diphosphate from 7,8-dihydroneopterin triphosphate: step 3/4.</text>
</comment>
<evidence type="ECO:0000259" key="7">
    <source>
        <dbReference type="SMART" id="SM00905"/>
    </source>
</evidence>
<dbReference type="AlphaFoldDB" id="A0A7L4YNZ7"/>
<dbReference type="SUPFAM" id="SSF55620">
    <property type="entry name" value="Tetrahydrobiopterin biosynthesis enzymes-like"/>
    <property type="match status" value="1"/>
</dbReference>
<dbReference type="InterPro" id="IPR006157">
    <property type="entry name" value="FolB_dom"/>
</dbReference>
<dbReference type="CDD" id="cd00534">
    <property type="entry name" value="DHNA_DHNTPE"/>
    <property type="match status" value="1"/>
</dbReference>
<dbReference type="Proteomes" id="UP000463857">
    <property type="component" value="Chromosome"/>
</dbReference>
<evidence type="ECO:0000256" key="4">
    <source>
        <dbReference type="ARBA" id="ARBA00022909"/>
    </source>
</evidence>
<comment type="function">
    <text evidence="6">Catalyzes the conversion of 7,8-dihydroneopterin to 6-hydroxymethyl-7,8-dihydropterin.</text>
</comment>
<dbReference type="KEGG" id="eke:EK0264_12360"/>
<dbReference type="NCBIfam" id="TIGR00525">
    <property type="entry name" value="folB"/>
    <property type="match status" value="1"/>
</dbReference>
<dbReference type="Pfam" id="PF02152">
    <property type="entry name" value="FolB"/>
    <property type="match status" value="1"/>
</dbReference>
<evidence type="ECO:0000256" key="1">
    <source>
        <dbReference type="ARBA" id="ARBA00001353"/>
    </source>
</evidence>
<dbReference type="UniPathway" id="UPA00077">
    <property type="reaction ID" value="UER00154"/>
</dbReference>
<dbReference type="NCBIfam" id="TIGR00526">
    <property type="entry name" value="folB_dom"/>
    <property type="match status" value="1"/>
</dbReference>
<evidence type="ECO:0000313" key="8">
    <source>
        <dbReference type="EMBL" id="QHC01001.1"/>
    </source>
</evidence>
<evidence type="ECO:0000256" key="3">
    <source>
        <dbReference type="ARBA" id="ARBA00005708"/>
    </source>
</evidence>
<dbReference type="PANTHER" id="PTHR42844:SF1">
    <property type="entry name" value="DIHYDRONEOPTERIN ALDOLASE 1-RELATED"/>
    <property type="match status" value="1"/>
</dbReference>
<dbReference type="SMART" id="SM00905">
    <property type="entry name" value="FolB"/>
    <property type="match status" value="1"/>
</dbReference>
<protein>
    <recommendedName>
        <fullName evidence="6">7,8-dihydroneopterin aldolase</fullName>
        <ecNumber evidence="6">4.1.2.25</ecNumber>
    </recommendedName>
</protein>
<dbReference type="GO" id="GO:0004150">
    <property type="term" value="F:dihydroneopterin aldolase activity"/>
    <property type="evidence" value="ECO:0007669"/>
    <property type="project" value="UniProtKB-UniRule"/>
</dbReference>
<evidence type="ECO:0000256" key="2">
    <source>
        <dbReference type="ARBA" id="ARBA00005013"/>
    </source>
</evidence>
<evidence type="ECO:0000313" key="9">
    <source>
        <dbReference type="Proteomes" id="UP000463857"/>
    </source>
</evidence>
<dbReference type="EMBL" id="CP047156">
    <property type="protein sequence ID" value="QHC01001.1"/>
    <property type="molecule type" value="Genomic_DNA"/>
</dbReference>
<feature type="domain" description="Dihydroneopterin aldolase/epimerase" evidence="7">
    <location>
        <begin position="4"/>
        <end position="116"/>
    </location>
</feature>
<sequence length="119" mass="13115">MDEIRLRGLTVTGHHGVFEQEKREGQPFVIDATLGVDTREAARTDHLGDTVDYGALADELAEIVAGPSFDLIETLAERLAETALELAGVQWVEIVVHKPQAPIARQFADVAVKIRRERS</sequence>
<dbReference type="FunFam" id="3.30.1130.10:FF:000003">
    <property type="entry name" value="7,8-dihydroneopterin aldolase"/>
    <property type="match status" value="1"/>
</dbReference>
<dbReference type="PANTHER" id="PTHR42844">
    <property type="entry name" value="DIHYDRONEOPTERIN ALDOLASE 1-RELATED"/>
    <property type="match status" value="1"/>
</dbReference>
<dbReference type="InterPro" id="IPR006156">
    <property type="entry name" value="Dihydroneopterin_aldolase"/>
</dbReference>
<dbReference type="GO" id="GO:0005737">
    <property type="term" value="C:cytoplasm"/>
    <property type="evidence" value="ECO:0007669"/>
    <property type="project" value="TreeGrafter"/>
</dbReference>
<dbReference type="EC" id="4.1.2.25" evidence="6"/>
<gene>
    <name evidence="8" type="primary">folB</name>
    <name evidence="8" type="ORF">EK0264_12360</name>
</gene>
<keyword evidence="4 6" id="KW-0289">Folate biosynthesis</keyword>
<reference evidence="8 9" key="1">
    <citation type="journal article" date="2018" name="Int. J. Syst. Evol. Microbiol.">
        <title>Epidermidibacterium keratini gen. nov., sp. nov., a member of the family Sporichthyaceae, isolated from keratin epidermis.</title>
        <authorList>
            <person name="Lee D.G."/>
            <person name="Trujillo M.E."/>
            <person name="Kang S."/>
            <person name="Nam J.J."/>
            <person name="Kim Y.J."/>
        </authorList>
    </citation>
    <scope>NUCLEOTIDE SEQUENCE [LARGE SCALE GENOMIC DNA]</scope>
    <source>
        <strain evidence="8 9">EPI-7</strain>
    </source>
</reference>
<evidence type="ECO:0000256" key="6">
    <source>
        <dbReference type="RuleBase" id="RU362079"/>
    </source>
</evidence>
<keyword evidence="5 6" id="KW-0456">Lyase</keyword>